<feature type="transmembrane region" description="Helical" evidence="6">
    <location>
        <begin position="248"/>
        <end position="269"/>
    </location>
</feature>
<dbReference type="Gene3D" id="1.20.1250.20">
    <property type="entry name" value="MFS general substrate transporter like domains"/>
    <property type="match status" value="1"/>
</dbReference>
<dbReference type="STRING" id="564198.BST17_06205"/>
<feature type="domain" description="Major facilitator superfamily (MFS) profile" evidence="7">
    <location>
        <begin position="1"/>
        <end position="406"/>
    </location>
</feature>
<dbReference type="Pfam" id="PF07690">
    <property type="entry name" value="MFS_1"/>
    <property type="match status" value="1"/>
</dbReference>
<keyword evidence="3 6" id="KW-0812">Transmembrane</keyword>
<reference evidence="8 9" key="1">
    <citation type="submission" date="2017-02" db="EMBL/GenBank/DDBJ databases">
        <title>The new phylogeny of genus Mycobacterium.</title>
        <authorList>
            <person name="Tortoli E."/>
            <person name="Trovato A."/>
            <person name="Cirillo D.M."/>
        </authorList>
    </citation>
    <scope>NUCLEOTIDE SEQUENCE [LARGE SCALE GENOMIC DNA]</scope>
    <source>
        <strain evidence="8 9">DSM 45578</strain>
    </source>
</reference>
<accession>A0A1W9Z0S6</accession>
<dbReference type="InterPro" id="IPR036259">
    <property type="entry name" value="MFS_trans_sf"/>
</dbReference>
<sequence length="419" mass="43984">MGLVAQFRSFGWPSRLLMVNQFGINLGFYMLMPYLAGYLAGPLGLAAWAVGLVLGVRNFSQQGMFLIGGTLADRLGYKPLIVGGCVLRTVGFGLLVVAESLPFMLIASAATGFAGALFNPAVRAYVAADAGERRVEAFALFNVFYQAGILAGPLVGLALMFVDFRMTAAAAAIVFAALTLAQLFALPQRIAAAPATKTSVLQDWRSVASNRSFLLFAAAMIGSYVLSFQVYLALPLHARKLLPGHDSVVTAMIFVVSGLVAIGGQMRITRWFARRWGSGRSLTIGMLILAAAFLPLVVLPEAGRAGTVAAVAALLLATGILAVGSAAVFPFEMDTVVSLADGRLVGTHYGFYNTIVGVGILAGNLATGWLLQAMNALGRPELVWVLLSLIGGVSAIGLFGLDRRGRLDPAPAVDGRVTT</sequence>
<feature type="transmembrane region" description="Helical" evidence="6">
    <location>
        <begin position="168"/>
        <end position="192"/>
    </location>
</feature>
<feature type="transmembrane region" description="Helical" evidence="6">
    <location>
        <begin position="103"/>
        <end position="126"/>
    </location>
</feature>
<feature type="transmembrane region" description="Helical" evidence="6">
    <location>
        <begin position="38"/>
        <end position="56"/>
    </location>
</feature>
<dbReference type="InterPro" id="IPR052425">
    <property type="entry name" value="Uncharacterized_MFS-type"/>
</dbReference>
<comment type="subcellular location">
    <subcellularLocation>
        <location evidence="1">Cell membrane</location>
        <topology evidence="1">Multi-pass membrane protein</topology>
    </subcellularLocation>
</comment>
<evidence type="ECO:0000256" key="3">
    <source>
        <dbReference type="ARBA" id="ARBA00022692"/>
    </source>
</evidence>
<name>A0A1W9Z0S6_MYCBA</name>
<evidence type="ECO:0000259" key="7">
    <source>
        <dbReference type="PROSITE" id="PS50850"/>
    </source>
</evidence>
<dbReference type="GO" id="GO:0005886">
    <property type="term" value="C:plasma membrane"/>
    <property type="evidence" value="ECO:0007669"/>
    <property type="project" value="UniProtKB-SubCell"/>
</dbReference>
<comment type="caution">
    <text evidence="8">The sequence shown here is derived from an EMBL/GenBank/DDBJ whole genome shotgun (WGS) entry which is preliminary data.</text>
</comment>
<evidence type="ECO:0000256" key="4">
    <source>
        <dbReference type="ARBA" id="ARBA00022989"/>
    </source>
</evidence>
<keyword evidence="2" id="KW-1003">Cell membrane</keyword>
<dbReference type="SUPFAM" id="SSF103473">
    <property type="entry name" value="MFS general substrate transporter"/>
    <property type="match status" value="1"/>
</dbReference>
<dbReference type="PANTHER" id="PTHR42688:SF1">
    <property type="entry name" value="BLR5212 PROTEIN"/>
    <property type="match status" value="1"/>
</dbReference>
<dbReference type="PANTHER" id="PTHR42688">
    <property type="entry name" value="CONSERVED PROTEIN"/>
    <property type="match status" value="1"/>
</dbReference>
<keyword evidence="4 6" id="KW-1133">Transmembrane helix</keyword>
<dbReference type="EMBL" id="MVHJ01000004">
    <property type="protein sequence ID" value="ORA05938.1"/>
    <property type="molecule type" value="Genomic_DNA"/>
</dbReference>
<feature type="transmembrane region" description="Helical" evidence="6">
    <location>
        <begin position="382"/>
        <end position="401"/>
    </location>
</feature>
<proteinExistence type="predicted"/>
<feature type="transmembrane region" description="Helical" evidence="6">
    <location>
        <begin position="213"/>
        <end position="236"/>
    </location>
</feature>
<dbReference type="InterPro" id="IPR011701">
    <property type="entry name" value="MFS"/>
</dbReference>
<keyword evidence="9" id="KW-1185">Reference proteome</keyword>
<evidence type="ECO:0000256" key="2">
    <source>
        <dbReference type="ARBA" id="ARBA00022475"/>
    </source>
</evidence>
<feature type="transmembrane region" description="Helical" evidence="6">
    <location>
        <begin position="350"/>
        <end position="370"/>
    </location>
</feature>
<dbReference type="AlphaFoldDB" id="A0A1W9Z0S6"/>
<evidence type="ECO:0000256" key="1">
    <source>
        <dbReference type="ARBA" id="ARBA00004651"/>
    </source>
</evidence>
<feature type="transmembrane region" description="Helical" evidence="6">
    <location>
        <begin position="77"/>
        <end position="97"/>
    </location>
</feature>
<dbReference type="GO" id="GO:0022857">
    <property type="term" value="F:transmembrane transporter activity"/>
    <property type="evidence" value="ECO:0007669"/>
    <property type="project" value="InterPro"/>
</dbReference>
<dbReference type="OrthoDB" id="3285778at2"/>
<feature type="transmembrane region" description="Helical" evidence="6">
    <location>
        <begin position="305"/>
        <end position="329"/>
    </location>
</feature>
<protein>
    <submittedName>
        <fullName evidence="8">MFS transporter</fullName>
    </submittedName>
</protein>
<evidence type="ECO:0000256" key="5">
    <source>
        <dbReference type="ARBA" id="ARBA00023136"/>
    </source>
</evidence>
<dbReference type="RefSeq" id="WP_083056204.1">
    <property type="nucleotide sequence ID" value="NZ_JACKVM010000008.1"/>
</dbReference>
<keyword evidence="5 6" id="KW-0472">Membrane</keyword>
<evidence type="ECO:0000313" key="8">
    <source>
        <dbReference type="EMBL" id="ORA05938.1"/>
    </source>
</evidence>
<gene>
    <name evidence="8" type="ORF">BST17_06205</name>
</gene>
<dbReference type="InterPro" id="IPR020846">
    <property type="entry name" value="MFS_dom"/>
</dbReference>
<feature type="transmembrane region" description="Helical" evidence="6">
    <location>
        <begin position="138"/>
        <end position="162"/>
    </location>
</feature>
<dbReference type="PROSITE" id="PS50850">
    <property type="entry name" value="MFS"/>
    <property type="match status" value="1"/>
</dbReference>
<dbReference type="Proteomes" id="UP000192366">
    <property type="component" value="Unassembled WGS sequence"/>
</dbReference>
<feature type="transmembrane region" description="Helical" evidence="6">
    <location>
        <begin position="281"/>
        <end position="299"/>
    </location>
</feature>
<evidence type="ECO:0000256" key="6">
    <source>
        <dbReference type="SAM" id="Phobius"/>
    </source>
</evidence>
<organism evidence="8 9">
    <name type="scientific">Mycolicibacterium bacteremicum</name>
    <name type="common">Mycobacterium bacteremicum</name>
    <dbReference type="NCBI Taxonomy" id="564198"/>
    <lineage>
        <taxon>Bacteria</taxon>
        <taxon>Bacillati</taxon>
        <taxon>Actinomycetota</taxon>
        <taxon>Actinomycetes</taxon>
        <taxon>Mycobacteriales</taxon>
        <taxon>Mycobacteriaceae</taxon>
        <taxon>Mycolicibacterium</taxon>
    </lineage>
</organism>
<evidence type="ECO:0000313" key="9">
    <source>
        <dbReference type="Proteomes" id="UP000192366"/>
    </source>
</evidence>